<dbReference type="Proteomes" id="UP000053864">
    <property type="component" value="Unassembled WGS sequence"/>
</dbReference>
<organism evidence="2">
    <name type="scientific">Phytophthora nicotianae</name>
    <name type="common">Potato buckeye rot agent</name>
    <name type="synonym">Phytophthora parasitica</name>
    <dbReference type="NCBI Taxonomy" id="4792"/>
    <lineage>
        <taxon>Eukaryota</taxon>
        <taxon>Sar</taxon>
        <taxon>Stramenopiles</taxon>
        <taxon>Oomycota</taxon>
        <taxon>Peronosporomycetes</taxon>
        <taxon>Peronosporales</taxon>
        <taxon>Peronosporaceae</taxon>
        <taxon>Phytophthora</taxon>
    </lineage>
</organism>
<evidence type="ECO:0000313" key="1">
    <source>
        <dbReference type="EMBL" id="ETK81305.1"/>
    </source>
</evidence>
<dbReference type="AlphaFoldDB" id="W2IMX8"/>
<evidence type="ECO:0000313" key="2">
    <source>
        <dbReference type="EMBL" id="ETL34733.1"/>
    </source>
</evidence>
<name>W2IMX8_PHYNI</name>
<reference evidence="2" key="2">
    <citation type="submission" date="2013-11" db="EMBL/GenBank/DDBJ databases">
        <title>The Genome Sequence of Phytophthora parasitica CJ05E6.</title>
        <authorList>
            <consortium name="The Broad Institute Genomics Platform"/>
            <person name="Russ C."/>
            <person name="Tyler B."/>
            <person name="Panabieres F."/>
            <person name="Shan W."/>
            <person name="Tripathy S."/>
            <person name="Grunwald N."/>
            <person name="Machado M."/>
            <person name="Johnson C.S."/>
            <person name="Arredondo F."/>
            <person name="Hong C."/>
            <person name="Coffey M."/>
            <person name="Young S.K."/>
            <person name="Zeng Q."/>
            <person name="Gargeya S."/>
            <person name="Fitzgerald M."/>
            <person name="Abouelleil A."/>
            <person name="Alvarado L."/>
            <person name="Chapman S.B."/>
            <person name="Gainer-Dewar J."/>
            <person name="Goldberg J."/>
            <person name="Griggs A."/>
            <person name="Gujja S."/>
            <person name="Hansen M."/>
            <person name="Howarth C."/>
            <person name="Imamovic A."/>
            <person name="Ireland A."/>
            <person name="Larimer J."/>
            <person name="McCowan C."/>
            <person name="Murphy C."/>
            <person name="Pearson M."/>
            <person name="Poon T.W."/>
            <person name="Priest M."/>
            <person name="Roberts A."/>
            <person name="Saif S."/>
            <person name="Shea T."/>
            <person name="Sykes S."/>
            <person name="Wortman J."/>
            <person name="Nusbaum C."/>
            <person name="Birren B."/>
        </authorList>
    </citation>
    <scope>NUCLEOTIDE SEQUENCE [LARGE SCALE GENOMIC DNA]</scope>
    <source>
        <strain evidence="2">CJ05E6</strain>
    </source>
</reference>
<reference evidence="1" key="1">
    <citation type="submission" date="2013-11" db="EMBL/GenBank/DDBJ databases">
        <title>The Genome Sequence of Phytophthora parasitica CJ02B3.</title>
        <authorList>
            <consortium name="The Broad Institute Genomics Platform"/>
            <person name="Russ C."/>
            <person name="Tyler B."/>
            <person name="Panabieres F."/>
            <person name="Shan W."/>
            <person name="Tripathy S."/>
            <person name="Grunwald N."/>
            <person name="Machado M."/>
            <person name="Johnson C.S."/>
            <person name="Arredondo F."/>
            <person name="Hong C."/>
            <person name="Coffey M."/>
            <person name="Young S.K."/>
            <person name="Zeng Q."/>
            <person name="Gargeya S."/>
            <person name="Fitzgerald M."/>
            <person name="Abouelleil A."/>
            <person name="Alvarado L."/>
            <person name="Chapman S.B."/>
            <person name="Gainer-Dewar J."/>
            <person name="Goldberg J."/>
            <person name="Griggs A."/>
            <person name="Gujja S."/>
            <person name="Hansen M."/>
            <person name="Howarth C."/>
            <person name="Imamovic A."/>
            <person name="Ireland A."/>
            <person name="Larimer J."/>
            <person name="McCowan C."/>
            <person name="Murphy C."/>
            <person name="Pearson M."/>
            <person name="Poon T.W."/>
            <person name="Priest M."/>
            <person name="Roberts A."/>
            <person name="Saif S."/>
            <person name="Shea T."/>
            <person name="Sykes S."/>
            <person name="Wortman J."/>
            <person name="Nusbaum C."/>
            <person name="Birren B."/>
        </authorList>
    </citation>
    <scope>NUCLEOTIDE SEQUENCE [LARGE SCALE GENOMIC DNA]</scope>
    <source>
        <strain evidence="1">CJ02B3</strain>
    </source>
</reference>
<gene>
    <name evidence="1" type="ORF">L915_13194</name>
    <name evidence="2" type="ORF">L916_13079</name>
</gene>
<proteinExistence type="predicted"/>
<accession>W2IMX8</accession>
<dbReference type="EMBL" id="KI687526">
    <property type="protein sequence ID" value="ETK81305.1"/>
    <property type="molecule type" value="Genomic_DNA"/>
</dbReference>
<protein>
    <submittedName>
        <fullName evidence="2">Uncharacterized protein</fullName>
    </submittedName>
</protein>
<dbReference type="EMBL" id="KI674250">
    <property type="protein sequence ID" value="ETL34733.1"/>
    <property type="molecule type" value="Genomic_DNA"/>
</dbReference>
<dbReference type="Proteomes" id="UP000053236">
    <property type="component" value="Unassembled WGS sequence"/>
</dbReference>
<sequence length="48" mass="5357">MISCTPFKLPSEVNKLMHPQQLPLAGEERARGRCLRIEAALVQKAVIL</sequence>